<keyword evidence="12" id="KW-0418">Kinase</keyword>
<dbReference type="InterPro" id="IPR008279">
    <property type="entry name" value="PEP-util_enz_mobile_dom"/>
</dbReference>
<dbReference type="Gene3D" id="3.30.450.40">
    <property type="match status" value="1"/>
</dbReference>
<evidence type="ECO:0000313" key="16">
    <source>
        <dbReference type="Proteomes" id="UP000242999"/>
    </source>
</evidence>
<dbReference type="PANTHER" id="PTHR46244">
    <property type="entry name" value="PHOSPHOENOLPYRUVATE-PROTEIN PHOSPHOTRANSFERASE"/>
    <property type="match status" value="1"/>
</dbReference>
<dbReference type="InterPro" id="IPR029016">
    <property type="entry name" value="GAF-like_dom_sf"/>
</dbReference>
<organism evidence="15 16">
    <name type="scientific">Allopseudospirillum japonicum</name>
    <dbReference type="NCBI Taxonomy" id="64971"/>
    <lineage>
        <taxon>Bacteria</taxon>
        <taxon>Pseudomonadati</taxon>
        <taxon>Pseudomonadota</taxon>
        <taxon>Gammaproteobacteria</taxon>
        <taxon>Oceanospirillales</taxon>
        <taxon>Oceanospirillaceae</taxon>
        <taxon>Allopseudospirillum</taxon>
    </lineage>
</organism>
<dbReference type="STRING" id="64971.SAMN05421831_10279"/>
<keyword evidence="13" id="KW-0460">Magnesium</keyword>
<evidence type="ECO:0000256" key="12">
    <source>
        <dbReference type="ARBA" id="ARBA00022777"/>
    </source>
</evidence>
<keyword evidence="8" id="KW-0762">Sugar transport</keyword>
<dbReference type="InterPro" id="IPR015813">
    <property type="entry name" value="Pyrv/PenolPyrv_kinase-like_dom"/>
</dbReference>
<proteinExistence type="inferred from homology"/>
<dbReference type="InterPro" id="IPR000121">
    <property type="entry name" value="PEP_util_C"/>
</dbReference>
<dbReference type="EC" id="2.7.3.9" evidence="5"/>
<dbReference type="Pfam" id="PF00391">
    <property type="entry name" value="PEP-utilizers"/>
    <property type="match status" value="1"/>
</dbReference>
<dbReference type="Gene3D" id="3.20.20.60">
    <property type="entry name" value="Phosphoenolpyruvate-binding domains"/>
    <property type="match status" value="1"/>
</dbReference>
<reference evidence="16" key="1">
    <citation type="submission" date="2016-10" db="EMBL/GenBank/DDBJ databases">
        <authorList>
            <person name="Varghese N."/>
            <person name="Submissions S."/>
        </authorList>
    </citation>
    <scope>NUCLEOTIDE SEQUENCE [LARGE SCALE GENOMIC DNA]</scope>
    <source>
        <strain evidence="16">DSM 7165</strain>
    </source>
</reference>
<dbReference type="EMBL" id="FNYH01000002">
    <property type="protein sequence ID" value="SEI45453.1"/>
    <property type="molecule type" value="Genomic_DNA"/>
</dbReference>
<dbReference type="AlphaFoldDB" id="A0A1H6QPF5"/>
<evidence type="ECO:0000256" key="5">
    <source>
        <dbReference type="ARBA" id="ARBA00012232"/>
    </source>
</evidence>
<evidence type="ECO:0000256" key="4">
    <source>
        <dbReference type="ARBA" id="ARBA00007837"/>
    </source>
</evidence>
<dbReference type="SUPFAM" id="SSF47831">
    <property type="entry name" value="Enzyme I of the PEP:sugar phosphotransferase system HPr-binding (sub)domain"/>
    <property type="match status" value="1"/>
</dbReference>
<dbReference type="Pfam" id="PF05524">
    <property type="entry name" value="PEP-utilisers_N"/>
    <property type="match status" value="1"/>
</dbReference>
<evidence type="ECO:0000256" key="11">
    <source>
        <dbReference type="ARBA" id="ARBA00022723"/>
    </source>
</evidence>
<evidence type="ECO:0000256" key="13">
    <source>
        <dbReference type="ARBA" id="ARBA00022842"/>
    </source>
</evidence>
<keyword evidence="11" id="KW-0479">Metal-binding</keyword>
<dbReference type="InterPro" id="IPR003018">
    <property type="entry name" value="GAF"/>
</dbReference>
<dbReference type="NCBIfam" id="NF008283">
    <property type="entry name" value="PRK11061.1"/>
    <property type="match status" value="1"/>
</dbReference>
<dbReference type="NCBIfam" id="TIGR01417">
    <property type="entry name" value="PTS_I_fam"/>
    <property type="match status" value="1"/>
</dbReference>
<dbReference type="InterPro" id="IPR036637">
    <property type="entry name" value="Phosphohistidine_dom_sf"/>
</dbReference>
<dbReference type="GO" id="GO:0009401">
    <property type="term" value="P:phosphoenolpyruvate-dependent sugar phosphotransferase system"/>
    <property type="evidence" value="ECO:0007669"/>
    <property type="project" value="UniProtKB-KW"/>
</dbReference>
<evidence type="ECO:0000259" key="14">
    <source>
        <dbReference type="SMART" id="SM00065"/>
    </source>
</evidence>
<keyword evidence="9 15" id="KW-0808">Transferase</keyword>
<keyword evidence="7" id="KW-0963">Cytoplasm</keyword>
<dbReference type="Gene3D" id="3.50.30.10">
    <property type="entry name" value="Phosphohistidine domain"/>
    <property type="match status" value="1"/>
</dbReference>
<protein>
    <recommendedName>
        <fullName evidence="5">phosphoenolpyruvate--protein phosphotransferase</fullName>
        <ecNumber evidence="5">2.7.3.9</ecNumber>
    </recommendedName>
</protein>
<keyword evidence="16" id="KW-1185">Reference proteome</keyword>
<comment type="subcellular location">
    <subcellularLocation>
        <location evidence="3">Cytoplasm</location>
    </subcellularLocation>
</comment>
<evidence type="ECO:0000256" key="8">
    <source>
        <dbReference type="ARBA" id="ARBA00022597"/>
    </source>
</evidence>
<evidence type="ECO:0000256" key="1">
    <source>
        <dbReference type="ARBA" id="ARBA00000683"/>
    </source>
</evidence>
<dbReference type="SMART" id="SM00065">
    <property type="entry name" value="GAF"/>
    <property type="match status" value="1"/>
</dbReference>
<dbReference type="InterPro" id="IPR040442">
    <property type="entry name" value="Pyrv_kinase-like_dom_sf"/>
</dbReference>
<accession>A0A1H6QPF5</accession>
<dbReference type="RefSeq" id="WP_093308429.1">
    <property type="nucleotide sequence ID" value="NZ_FNYH01000002.1"/>
</dbReference>
<dbReference type="InterPro" id="IPR050499">
    <property type="entry name" value="PEP-utilizing_PTS_enzyme"/>
</dbReference>
<evidence type="ECO:0000313" key="15">
    <source>
        <dbReference type="EMBL" id="SEI45453.1"/>
    </source>
</evidence>
<dbReference type="PRINTS" id="PR01736">
    <property type="entry name" value="PHPHTRNFRASE"/>
</dbReference>
<dbReference type="OrthoDB" id="9765468at2"/>
<comment type="catalytic activity">
    <reaction evidence="1">
        <text>L-histidyl-[protein] + phosphoenolpyruvate = N(pros)-phospho-L-histidyl-[protein] + pyruvate</text>
        <dbReference type="Rhea" id="RHEA:23880"/>
        <dbReference type="Rhea" id="RHEA-COMP:9745"/>
        <dbReference type="Rhea" id="RHEA-COMP:9746"/>
        <dbReference type="ChEBI" id="CHEBI:15361"/>
        <dbReference type="ChEBI" id="CHEBI:29979"/>
        <dbReference type="ChEBI" id="CHEBI:58702"/>
        <dbReference type="ChEBI" id="CHEBI:64837"/>
        <dbReference type="EC" id="2.7.3.9"/>
    </reaction>
</comment>
<sequence length="759" mass="83677">MLDKLRRIVQEVSSARDLPSALATIVMQVQDTMQTDVCSVYLFNAETHKYVLMDTRGLNPEAIGRVSLAPSEGLVGYVGQREEPVNLEEAPAHPRYRYLAETGEEKYHSFLGVPIIHQRRVLGVLVVQQQAKRRFDEGEEAFLVTVSAQLAGVLAHALATGAVQDPQDHQGQVLKQASFQGIAGATGIALGEGWVITPPADLNSVSAKQITDIASEQALLLQALASVRADIQRISQTLEQGLGQQERLLFDGYLQMLDDEILGAEICSHIAQGEWAQGALRSVIDAYLYQLERVDDAYLRERAADIRDLGRRILSYLQAQQPPEVCEYPPAILLISEELTPAMLGEVPRERLVGLVSVQGSSNSHIAILARAMGIPTIMGMTNLPYTRLQGRSLVLDGYHGKLITNPTPEVEHHYRQLLKQEQMLADGLAAERDLPCETLDGIQVPLWVNTGLGGDNGQSLAQGAQGVGLYRTEVPFMIQERFPSEQEQARIYRTQLEAFAPQQVTMRTLDIGGDKDLPYFPIEEANPFLGWRGIRVTLDHPEVFLAQIRAMLRASEGLENLRIMLPMIASTHEVDEALSLLQRAKRELRQEGVRFQDPPVGVMIEVPAAVFQVEALAQRVHFLSVGSNDLTQYLLAVDRNNSRVAHLYSAFHPSVLQALQRIVRGAHARQRSVSICGELAGDPAGALLLLAMGYDALSMNAPNLAKVKRALRQVHLAQVQALLADVLTLDTAQQVYAHVERFMHDVGLNPLLRPSAPP</sequence>
<evidence type="ECO:0000256" key="10">
    <source>
        <dbReference type="ARBA" id="ARBA00022683"/>
    </source>
</evidence>
<dbReference type="GO" id="GO:0008965">
    <property type="term" value="F:phosphoenolpyruvate-protein phosphotransferase activity"/>
    <property type="evidence" value="ECO:0007669"/>
    <property type="project" value="UniProtKB-EC"/>
</dbReference>
<gene>
    <name evidence="15" type="ORF">SAMN05421831_10279</name>
</gene>
<evidence type="ECO:0000256" key="9">
    <source>
        <dbReference type="ARBA" id="ARBA00022679"/>
    </source>
</evidence>
<dbReference type="SUPFAM" id="SSF51621">
    <property type="entry name" value="Phosphoenolpyruvate/pyruvate domain"/>
    <property type="match status" value="1"/>
</dbReference>
<comment type="cofactor">
    <cofactor evidence="2">
        <name>Mg(2+)</name>
        <dbReference type="ChEBI" id="CHEBI:18420"/>
    </cofactor>
</comment>
<dbReference type="GO" id="GO:0046872">
    <property type="term" value="F:metal ion binding"/>
    <property type="evidence" value="ECO:0007669"/>
    <property type="project" value="UniProtKB-KW"/>
</dbReference>
<dbReference type="InterPro" id="IPR006318">
    <property type="entry name" value="PTS_EI-like"/>
</dbReference>
<dbReference type="Gene3D" id="1.10.274.10">
    <property type="entry name" value="PtsI, HPr-binding domain"/>
    <property type="match status" value="1"/>
</dbReference>
<dbReference type="InterPro" id="IPR036618">
    <property type="entry name" value="PtsI_HPr-bd_sf"/>
</dbReference>
<keyword evidence="10" id="KW-0598">Phosphotransferase system</keyword>
<name>A0A1H6QPF5_9GAMM</name>
<dbReference type="InterPro" id="IPR008731">
    <property type="entry name" value="PTS_EIN"/>
</dbReference>
<dbReference type="SUPFAM" id="SSF55781">
    <property type="entry name" value="GAF domain-like"/>
    <property type="match status" value="1"/>
</dbReference>
<evidence type="ECO:0000256" key="6">
    <source>
        <dbReference type="ARBA" id="ARBA00022448"/>
    </source>
</evidence>
<dbReference type="PANTHER" id="PTHR46244:SF1">
    <property type="entry name" value="PHOSPHOENOLPYRUVATE-DEPENDENT PHOSPHOTRANSFERASE SYSTEM"/>
    <property type="match status" value="1"/>
</dbReference>
<dbReference type="GO" id="GO:0016301">
    <property type="term" value="F:kinase activity"/>
    <property type="evidence" value="ECO:0007669"/>
    <property type="project" value="UniProtKB-KW"/>
</dbReference>
<dbReference type="Proteomes" id="UP000242999">
    <property type="component" value="Unassembled WGS sequence"/>
</dbReference>
<dbReference type="SUPFAM" id="SSF52009">
    <property type="entry name" value="Phosphohistidine domain"/>
    <property type="match status" value="1"/>
</dbReference>
<keyword evidence="6" id="KW-0813">Transport</keyword>
<evidence type="ECO:0000256" key="3">
    <source>
        <dbReference type="ARBA" id="ARBA00004496"/>
    </source>
</evidence>
<dbReference type="Pfam" id="PF01590">
    <property type="entry name" value="GAF"/>
    <property type="match status" value="1"/>
</dbReference>
<comment type="similarity">
    <text evidence="4">Belongs to the PEP-utilizing enzyme family.</text>
</comment>
<feature type="domain" description="GAF" evidence="14">
    <location>
        <begin position="17"/>
        <end position="164"/>
    </location>
</feature>
<evidence type="ECO:0000256" key="7">
    <source>
        <dbReference type="ARBA" id="ARBA00022490"/>
    </source>
</evidence>
<dbReference type="GO" id="GO:0005737">
    <property type="term" value="C:cytoplasm"/>
    <property type="evidence" value="ECO:0007669"/>
    <property type="project" value="UniProtKB-SubCell"/>
</dbReference>
<evidence type="ECO:0000256" key="2">
    <source>
        <dbReference type="ARBA" id="ARBA00001946"/>
    </source>
</evidence>
<dbReference type="Pfam" id="PF02896">
    <property type="entry name" value="PEP-utilizers_C"/>
    <property type="match status" value="1"/>
</dbReference>